<comment type="caution">
    <text evidence="1">The sequence shown here is derived from an EMBL/GenBank/DDBJ whole genome shotgun (WGS) entry which is preliminary data.</text>
</comment>
<evidence type="ECO:0000313" key="1">
    <source>
        <dbReference type="EMBL" id="RYC66230.1"/>
    </source>
</evidence>
<name>A0A4Q2UG59_9BACT</name>
<gene>
    <name evidence="1" type="ORF">EQG79_30720</name>
</gene>
<dbReference type="AlphaFoldDB" id="A0A4Q2UG59"/>
<reference evidence="1 2" key="1">
    <citation type="submission" date="2019-01" db="EMBL/GenBank/DDBJ databases">
        <title>Spirosoma flava sp. nov., a propanil-degrading bacterium isolated from herbicide-contaminated soil.</title>
        <authorList>
            <person name="Zhang L."/>
            <person name="Jiang J.-D."/>
        </authorList>
    </citation>
    <scope>NUCLEOTIDE SEQUENCE [LARGE SCALE GENOMIC DNA]</scope>
    <source>
        <strain evidence="1 2">TY50</strain>
    </source>
</reference>
<evidence type="ECO:0000313" key="2">
    <source>
        <dbReference type="Proteomes" id="UP000290407"/>
    </source>
</evidence>
<organism evidence="1 2">
    <name type="scientific">Spirosoma sordidisoli</name>
    <dbReference type="NCBI Taxonomy" id="2502893"/>
    <lineage>
        <taxon>Bacteria</taxon>
        <taxon>Pseudomonadati</taxon>
        <taxon>Bacteroidota</taxon>
        <taxon>Cytophagia</taxon>
        <taxon>Cytophagales</taxon>
        <taxon>Cytophagaceae</taxon>
        <taxon>Spirosoma</taxon>
    </lineage>
</organism>
<sequence length="339" mass="36771">MKVLSIRMSLPALLLLTILGLNSTLLALSPTTSHEALATKLANNTVFKRYTGNALLLSSLLIVHRQSLTQEAAAQELNKVNALVSNPTYLLPSQKDELAQAVGYPDWAYFEQHMSQILDLRESLLTSFPELTSIGQTELMSIFQQAYERSGSAYALTPEDDRLKKLEICYTRADAKYAACLNLALRNHVAWQVTTAVITAACVSVGTWAAYKFYKTANMEPAPTLNTAGSAAVLLRQLSSPPTSPPASSIAGEFGDGDAIIDMPTVADQLRETTRVRADVLEKTYLVSHLLPAIPCLIIATALIPAGVGNFNTGRGQCQTTLGQDLTRCKELPSYNPLK</sequence>
<dbReference type="EMBL" id="SBLB01000020">
    <property type="protein sequence ID" value="RYC66230.1"/>
    <property type="molecule type" value="Genomic_DNA"/>
</dbReference>
<protein>
    <submittedName>
        <fullName evidence="1">Uncharacterized protein</fullName>
    </submittedName>
</protein>
<accession>A0A4Q2UG59</accession>
<proteinExistence type="predicted"/>
<dbReference type="Proteomes" id="UP000290407">
    <property type="component" value="Unassembled WGS sequence"/>
</dbReference>
<keyword evidence="2" id="KW-1185">Reference proteome</keyword>
<dbReference type="RefSeq" id="WP_077922372.1">
    <property type="nucleotide sequence ID" value="NZ_SBLB01000020.1"/>
</dbReference>